<dbReference type="GO" id="GO:0009636">
    <property type="term" value="P:response to toxic substance"/>
    <property type="evidence" value="ECO:0007669"/>
    <property type="project" value="UniProtKB-KW"/>
</dbReference>
<comment type="cofactor">
    <cofactor evidence="1">
        <name>pyridoxal 5'-phosphate</name>
        <dbReference type="ChEBI" id="CHEBI:597326"/>
    </cofactor>
</comment>
<keyword evidence="4" id="KW-0216">Detoxification</keyword>
<dbReference type="FunCoup" id="A0A1X2HDG6">
    <property type="interactions" value="36"/>
</dbReference>
<accession>A0A1X2HDG6</accession>
<comment type="cofactor">
    <cofactor evidence="2">
        <name>Zn(2+)</name>
        <dbReference type="ChEBI" id="CHEBI:29105"/>
    </cofactor>
</comment>
<dbReference type="GO" id="GO:0008721">
    <property type="term" value="F:D-serine ammonia-lyase activity"/>
    <property type="evidence" value="ECO:0007669"/>
    <property type="project" value="UniProtKB-EC"/>
</dbReference>
<sequence length="415" mass="45501">MSFPVIDQTQTPLLSLGFSVPSKEALVKQYVGKKLHQVRTPRLIVDRSIVTKNCRRLGEISKQQGVKVRVHVKTHKTVEATEIELDAAGTDAIVVSTLAEAWYLIESHLTASKKLNDVLLGLPVSPDKFDDVFELAQRVPKFSIFIDHIQTLDALESYYEAKFGNDDSHRIHAFMKVECGNARAGAAINNEDSLELARRLVSSKVVVVEGLYTHAGHSYACRDNESAVAFLQAERDAAINYREFLAKNGVHIKNCSIGATPTVMAAGVATKQVLEGITELHAGAFAFMDRQQMATSLADTSDVAISVLARVASRYPERGSILLDAGGLAFSKDGSPQGGFGEIIGREHWKLDKIAQEHGVVTEVPLEDFEDAPVGKVFLVRPNHCCLTAACFEFYLIIENGGDEIVDVWVPVRGW</sequence>
<dbReference type="PANTHER" id="PTHR28004:SF2">
    <property type="entry name" value="D-SERINE DEHYDRATASE"/>
    <property type="match status" value="1"/>
</dbReference>
<evidence type="ECO:0000256" key="13">
    <source>
        <dbReference type="ARBA" id="ARBA00075219"/>
    </source>
</evidence>
<dbReference type="OrthoDB" id="20198at2759"/>
<dbReference type="OMA" id="WPRFYGW"/>
<evidence type="ECO:0000256" key="6">
    <source>
        <dbReference type="ARBA" id="ARBA00022833"/>
    </source>
</evidence>
<keyword evidence="5" id="KW-0479">Metal-binding</keyword>
<evidence type="ECO:0000256" key="3">
    <source>
        <dbReference type="ARBA" id="ARBA00005323"/>
    </source>
</evidence>
<dbReference type="EMBL" id="MCGN01000005">
    <property type="protein sequence ID" value="ORY96854.1"/>
    <property type="molecule type" value="Genomic_DNA"/>
</dbReference>
<evidence type="ECO:0000256" key="11">
    <source>
        <dbReference type="ARBA" id="ARBA00066349"/>
    </source>
</evidence>
<dbReference type="SUPFAM" id="SSF51419">
    <property type="entry name" value="PLP-binding barrel"/>
    <property type="match status" value="1"/>
</dbReference>
<keyword evidence="8" id="KW-0456">Lyase</keyword>
<dbReference type="Gene3D" id="2.40.37.20">
    <property type="entry name" value="D-serine dehydratase-like domain"/>
    <property type="match status" value="1"/>
</dbReference>
<proteinExistence type="inferred from homology"/>
<dbReference type="AlphaFoldDB" id="A0A1X2HDG6"/>
<dbReference type="Proteomes" id="UP000242180">
    <property type="component" value="Unassembled WGS sequence"/>
</dbReference>
<dbReference type="InterPro" id="IPR001608">
    <property type="entry name" value="Ala_racemase_N"/>
</dbReference>
<keyword evidence="7" id="KW-0663">Pyridoxal phosphate</keyword>
<dbReference type="PANTHER" id="PTHR28004">
    <property type="entry name" value="ZGC:162816-RELATED"/>
    <property type="match status" value="1"/>
</dbReference>
<comment type="catalytic activity">
    <reaction evidence="9">
        <text>D-serine = pyruvate + NH4(+)</text>
        <dbReference type="Rhea" id="RHEA:13977"/>
        <dbReference type="ChEBI" id="CHEBI:15361"/>
        <dbReference type="ChEBI" id="CHEBI:28938"/>
        <dbReference type="ChEBI" id="CHEBI:35247"/>
        <dbReference type="EC" id="4.3.1.18"/>
    </reaction>
    <physiologicalReaction direction="left-to-right" evidence="9">
        <dbReference type="Rhea" id="RHEA:13978"/>
    </physiologicalReaction>
</comment>
<evidence type="ECO:0000256" key="8">
    <source>
        <dbReference type="ARBA" id="ARBA00023239"/>
    </source>
</evidence>
<protein>
    <recommendedName>
        <fullName evidence="12">D-serine dehydratase</fullName>
        <ecNumber evidence="11">4.3.1.18</ecNumber>
    </recommendedName>
    <alternativeName>
        <fullName evidence="13">D-serine deaminase</fullName>
    </alternativeName>
</protein>
<comment type="caution">
    <text evidence="15">The sequence shown here is derived from an EMBL/GenBank/DDBJ whole genome shotgun (WGS) entry which is preliminary data.</text>
</comment>
<dbReference type="FunFam" id="3.20.20.10:FF:000016">
    <property type="entry name" value="D-serine dehydratase"/>
    <property type="match status" value="1"/>
</dbReference>
<evidence type="ECO:0000256" key="9">
    <source>
        <dbReference type="ARBA" id="ARBA00051198"/>
    </source>
</evidence>
<evidence type="ECO:0000256" key="10">
    <source>
        <dbReference type="ARBA" id="ARBA00055764"/>
    </source>
</evidence>
<dbReference type="InterPro" id="IPR042208">
    <property type="entry name" value="D-ser_dehydrat-like_sf"/>
</dbReference>
<evidence type="ECO:0000313" key="15">
    <source>
        <dbReference type="EMBL" id="ORY96854.1"/>
    </source>
</evidence>
<organism evidence="15 16">
    <name type="scientific">Syncephalastrum racemosum</name>
    <name type="common">Filamentous fungus</name>
    <dbReference type="NCBI Taxonomy" id="13706"/>
    <lineage>
        <taxon>Eukaryota</taxon>
        <taxon>Fungi</taxon>
        <taxon>Fungi incertae sedis</taxon>
        <taxon>Mucoromycota</taxon>
        <taxon>Mucoromycotina</taxon>
        <taxon>Mucoromycetes</taxon>
        <taxon>Mucorales</taxon>
        <taxon>Syncephalastraceae</taxon>
        <taxon>Syncephalastrum</taxon>
    </lineage>
</organism>
<comment type="function">
    <text evidence="10">Catalyzes the conversion of D-serine to pyruvate and ammonia. May play a role in D-serine detoxification.</text>
</comment>
<evidence type="ECO:0000256" key="5">
    <source>
        <dbReference type="ARBA" id="ARBA00022723"/>
    </source>
</evidence>
<dbReference type="EC" id="4.3.1.18" evidence="11"/>
<evidence type="ECO:0000256" key="1">
    <source>
        <dbReference type="ARBA" id="ARBA00001933"/>
    </source>
</evidence>
<dbReference type="Gene3D" id="3.20.20.10">
    <property type="entry name" value="Alanine racemase"/>
    <property type="match status" value="1"/>
</dbReference>
<dbReference type="GO" id="GO:0036088">
    <property type="term" value="P:D-serine catabolic process"/>
    <property type="evidence" value="ECO:0007669"/>
    <property type="project" value="TreeGrafter"/>
</dbReference>
<comment type="similarity">
    <text evidence="3">Belongs to the DSD1 family.</text>
</comment>
<name>A0A1X2HDG6_SYNRA</name>
<dbReference type="STRING" id="13706.A0A1X2HDG6"/>
<dbReference type="GO" id="GO:0046872">
    <property type="term" value="F:metal ion binding"/>
    <property type="evidence" value="ECO:0007669"/>
    <property type="project" value="UniProtKB-KW"/>
</dbReference>
<evidence type="ECO:0000313" key="16">
    <source>
        <dbReference type="Proteomes" id="UP000242180"/>
    </source>
</evidence>
<evidence type="ECO:0000256" key="2">
    <source>
        <dbReference type="ARBA" id="ARBA00001947"/>
    </source>
</evidence>
<keyword evidence="6" id="KW-0862">Zinc</keyword>
<dbReference type="SMART" id="SM01119">
    <property type="entry name" value="D-ser_dehydrat"/>
    <property type="match status" value="1"/>
</dbReference>
<feature type="domain" description="D-serine dehydratase-like" evidence="14">
    <location>
        <begin position="304"/>
        <end position="399"/>
    </location>
</feature>
<dbReference type="InterPro" id="IPR029066">
    <property type="entry name" value="PLP-binding_barrel"/>
</dbReference>
<dbReference type="Pfam" id="PF01168">
    <property type="entry name" value="Ala_racemase_N"/>
    <property type="match status" value="1"/>
</dbReference>
<reference evidence="15 16" key="1">
    <citation type="submission" date="2016-07" db="EMBL/GenBank/DDBJ databases">
        <title>Pervasive Adenine N6-methylation of Active Genes in Fungi.</title>
        <authorList>
            <consortium name="DOE Joint Genome Institute"/>
            <person name="Mondo S.J."/>
            <person name="Dannebaum R.O."/>
            <person name="Kuo R.C."/>
            <person name="Labutti K."/>
            <person name="Haridas S."/>
            <person name="Kuo A."/>
            <person name="Salamov A."/>
            <person name="Ahrendt S.R."/>
            <person name="Lipzen A."/>
            <person name="Sullivan W."/>
            <person name="Andreopoulos W.B."/>
            <person name="Clum A."/>
            <person name="Lindquist E."/>
            <person name="Daum C."/>
            <person name="Ramamoorthy G.K."/>
            <person name="Gryganskyi A."/>
            <person name="Culley D."/>
            <person name="Magnuson J.K."/>
            <person name="James T.Y."/>
            <person name="O'Malley M.A."/>
            <person name="Stajich J.E."/>
            <person name="Spatafora J.W."/>
            <person name="Visel A."/>
            <person name="Grigoriev I.V."/>
        </authorList>
    </citation>
    <scope>NUCLEOTIDE SEQUENCE [LARGE SCALE GENOMIC DNA]</scope>
    <source>
        <strain evidence="15 16">NRRL 2496</strain>
    </source>
</reference>
<dbReference type="Pfam" id="PF14031">
    <property type="entry name" value="D-ser_dehydrat"/>
    <property type="match status" value="1"/>
</dbReference>
<evidence type="ECO:0000256" key="7">
    <source>
        <dbReference type="ARBA" id="ARBA00022898"/>
    </source>
</evidence>
<evidence type="ECO:0000256" key="4">
    <source>
        <dbReference type="ARBA" id="ARBA00022575"/>
    </source>
</evidence>
<dbReference type="InterPro" id="IPR026956">
    <property type="entry name" value="D-ser_dehydrat-like_dom"/>
</dbReference>
<evidence type="ECO:0000259" key="14">
    <source>
        <dbReference type="SMART" id="SM01119"/>
    </source>
</evidence>
<dbReference type="InParanoid" id="A0A1X2HDG6"/>
<keyword evidence="16" id="KW-1185">Reference proteome</keyword>
<evidence type="ECO:0000256" key="12">
    <source>
        <dbReference type="ARBA" id="ARBA00069616"/>
    </source>
</evidence>
<dbReference type="InterPro" id="IPR051466">
    <property type="entry name" value="D-amino_acid_metab_enzyme"/>
</dbReference>
<gene>
    <name evidence="15" type="ORF">BCR43DRAFT_492379</name>
</gene>